<dbReference type="AlphaFoldDB" id="A0A0F9TRW5"/>
<accession>A0A0F9TRW5</accession>
<dbReference type="PANTHER" id="PTHR30217:SF6">
    <property type="entry name" value="TRNA HYDROXYLATION PROTEIN P"/>
    <property type="match status" value="1"/>
</dbReference>
<dbReference type="GO" id="GO:0008233">
    <property type="term" value="F:peptidase activity"/>
    <property type="evidence" value="ECO:0007669"/>
    <property type="project" value="UniProtKB-KW"/>
</dbReference>
<keyword evidence="1" id="KW-0645">Protease</keyword>
<dbReference type="InterPro" id="IPR051454">
    <property type="entry name" value="RNA/ubiquinone_mod_enzymes"/>
</dbReference>
<name>A0A0F9TRW5_9ZZZZ</name>
<dbReference type="InterPro" id="IPR001539">
    <property type="entry name" value="Peptidase_U32"/>
</dbReference>
<sequence length="404" mass="46968">MAPVQDWNSLKVVSGLADAVYFGVKNFNMRAKAKNFERKELSKIAEFCHTQNPRIRAYLTTNILIYDSELQDLENLISEAKDSGIDAIIAHDLAAIRIAKRENMEFHISTQVNVSNIEAAKFYEDLGAERIILARELSLEQIKLIKHLLTRTKTECFIHGSMCTSISGRCYFSATTCNSEEKSANRGNCVQLCRRRWKVIDDENNEFIYNGQLFLNAKDLCMIEYIPELIEAHIDAFKIEGRMKDPLYIKKVTECYREAIESYYNDTYTKEKVKGWLERVSQVYNRGFHTGFYFHRPTIEDIELTKRGNVSHIKKHYLGRILNFDENSKSANVLLESLELPLKVGNEIIIIGEKTYQIETIKKIIFKGEKIRSIVRKRHTDPVRINLRIDHCETNDKIYIMKMN</sequence>
<dbReference type="GO" id="GO:0006508">
    <property type="term" value="P:proteolysis"/>
    <property type="evidence" value="ECO:0007669"/>
    <property type="project" value="UniProtKB-KW"/>
</dbReference>
<dbReference type="Pfam" id="PF01136">
    <property type="entry name" value="Peptidase_U32"/>
    <property type="match status" value="1"/>
</dbReference>
<evidence type="ECO:0000313" key="4">
    <source>
        <dbReference type="EMBL" id="KKN44143.1"/>
    </source>
</evidence>
<evidence type="ECO:0000256" key="2">
    <source>
        <dbReference type="ARBA" id="ARBA00022801"/>
    </source>
</evidence>
<evidence type="ECO:0000256" key="3">
    <source>
        <dbReference type="ARBA" id="ARBA00038374"/>
    </source>
</evidence>
<dbReference type="PANTHER" id="PTHR30217">
    <property type="entry name" value="PEPTIDASE U32 FAMILY"/>
    <property type="match status" value="1"/>
</dbReference>
<keyword evidence="2" id="KW-0378">Hydrolase</keyword>
<proteinExistence type="inferred from homology"/>
<reference evidence="4" key="1">
    <citation type="journal article" date="2015" name="Nature">
        <title>Complex archaea that bridge the gap between prokaryotes and eukaryotes.</title>
        <authorList>
            <person name="Spang A."/>
            <person name="Saw J.H."/>
            <person name="Jorgensen S.L."/>
            <person name="Zaremba-Niedzwiedzka K."/>
            <person name="Martijn J."/>
            <person name="Lind A.E."/>
            <person name="van Eijk R."/>
            <person name="Schleper C."/>
            <person name="Guy L."/>
            <person name="Ettema T.J."/>
        </authorList>
    </citation>
    <scope>NUCLEOTIDE SEQUENCE</scope>
</reference>
<comment type="similarity">
    <text evidence="3">Belongs to the peptidase U32 family.</text>
</comment>
<evidence type="ECO:0000256" key="1">
    <source>
        <dbReference type="ARBA" id="ARBA00022670"/>
    </source>
</evidence>
<organism evidence="4">
    <name type="scientific">marine sediment metagenome</name>
    <dbReference type="NCBI Taxonomy" id="412755"/>
    <lineage>
        <taxon>unclassified sequences</taxon>
        <taxon>metagenomes</taxon>
        <taxon>ecological metagenomes</taxon>
    </lineage>
</organism>
<evidence type="ECO:0008006" key="5">
    <source>
        <dbReference type="Google" id="ProtNLM"/>
    </source>
</evidence>
<comment type="caution">
    <text evidence="4">The sequence shown here is derived from an EMBL/GenBank/DDBJ whole genome shotgun (WGS) entry which is preliminary data.</text>
</comment>
<gene>
    <name evidence="4" type="ORF">LCGC14_0695990</name>
</gene>
<protein>
    <recommendedName>
        <fullName evidence="5">Peptidase family U32 C-terminal domain-containing protein</fullName>
    </recommendedName>
</protein>
<dbReference type="EMBL" id="LAZR01001467">
    <property type="protein sequence ID" value="KKN44143.1"/>
    <property type="molecule type" value="Genomic_DNA"/>
</dbReference>